<organism evidence="1">
    <name type="scientific">termite gut metagenome</name>
    <dbReference type="NCBI Taxonomy" id="433724"/>
    <lineage>
        <taxon>unclassified sequences</taxon>
        <taxon>metagenomes</taxon>
        <taxon>organismal metagenomes</taxon>
    </lineage>
</organism>
<sequence length="255" mass="29805">MHNLKANFDKMSDICKQFGKEFTNEQGNISRCGMFPRFSDLEVVALSLTAEALSIDSENLLFVKFSTDYKDDFPHLTSRRQYNDRRKYVFDLTASIRRRMASSPNEYEGVYCVDSKPVETCRLSRSSRSKAGREDYSKAPSKGYCASQNRYYYGYKLHKDIQLDLFQTAHIRLEVPYRSNQKDFKPWFKPFRKLRKRVETVFSQLDDQFLLLRNYAKDVKGIFTCVLAKIASMTALQYLNKINKIPIGRAKYALC</sequence>
<gene>
    <name evidence="1" type="ORF">EZS27_011144</name>
</gene>
<accession>A0A5J4S4F2</accession>
<evidence type="ECO:0008006" key="2">
    <source>
        <dbReference type="Google" id="ProtNLM"/>
    </source>
</evidence>
<evidence type="ECO:0000313" key="1">
    <source>
        <dbReference type="EMBL" id="KAA6341014.1"/>
    </source>
</evidence>
<dbReference type="EMBL" id="SNRY01000417">
    <property type="protein sequence ID" value="KAA6341014.1"/>
    <property type="molecule type" value="Genomic_DNA"/>
</dbReference>
<reference evidence="1" key="1">
    <citation type="submission" date="2019-03" db="EMBL/GenBank/DDBJ databases">
        <title>Single cell metagenomics reveals metabolic interactions within the superorganism composed of flagellate Streblomastix strix and complex community of Bacteroidetes bacteria on its surface.</title>
        <authorList>
            <person name="Treitli S.C."/>
            <person name="Kolisko M."/>
            <person name="Husnik F."/>
            <person name="Keeling P."/>
            <person name="Hampl V."/>
        </authorList>
    </citation>
    <scope>NUCLEOTIDE SEQUENCE</scope>
    <source>
        <strain evidence="1">STM</strain>
    </source>
</reference>
<name>A0A5J4S4F2_9ZZZZ</name>
<dbReference type="AlphaFoldDB" id="A0A5J4S4F2"/>
<proteinExistence type="predicted"/>
<protein>
    <recommendedName>
        <fullName evidence="2">Transposase IS4-like domain-containing protein</fullName>
    </recommendedName>
</protein>
<comment type="caution">
    <text evidence="1">The sequence shown here is derived from an EMBL/GenBank/DDBJ whole genome shotgun (WGS) entry which is preliminary data.</text>
</comment>